<organism evidence="4 5">
    <name type="scientific">Bathycoccus prasinos</name>
    <dbReference type="NCBI Taxonomy" id="41875"/>
    <lineage>
        <taxon>Eukaryota</taxon>
        <taxon>Viridiplantae</taxon>
        <taxon>Chlorophyta</taxon>
        <taxon>Mamiellophyceae</taxon>
        <taxon>Mamiellales</taxon>
        <taxon>Bathycoccaceae</taxon>
        <taxon>Bathycoccus</taxon>
    </lineage>
</organism>
<dbReference type="Pfam" id="PF14159">
    <property type="entry name" value="CAAD"/>
    <property type="match status" value="1"/>
</dbReference>
<evidence type="ECO:0000256" key="2">
    <source>
        <dbReference type="SAM" id="Phobius"/>
    </source>
</evidence>
<dbReference type="GO" id="GO:0016020">
    <property type="term" value="C:membrane"/>
    <property type="evidence" value="ECO:0007669"/>
    <property type="project" value="UniProtKB-SubCell"/>
</dbReference>
<dbReference type="KEGG" id="bpg:Bathy01g07050"/>
<evidence type="ECO:0000256" key="1">
    <source>
        <dbReference type="ARBA" id="ARBA00004141"/>
    </source>
</evidence>
<keyword evidence="5" id="KW-1185">Reference proteome</keyword>
<reference evidence="4 5" key="1">
    <citation type="submission" date="2011-10" db="EMBL/GenBank/DDBJ databases">
        <authorList>
            <person name="Genoscope - CEA"/>
        </authorList>
    </citation>
    <scope>NUCLEOTIDE SEQUENCE [LARGE SCALE GENOMIC DNA]</scope>
    <source>
        <strain evidence="4 5">RCC 1105</strain>
    </source>
</reference>
<dbReference type="eggNOG" id="ENOG502RZIT">
    <property type="taxonomic scope" value="Eukaryota"/>
</dbReference>
<dbReference type="PANTHER" id="PTHR33222">
    <property type="match status" value="1"/>
</dbReference>
<dbReference type="GeneID" id="19018439"/>
<dbReference type="GO" id="GO:0009579">
    <property type="term" value="C:thylakoid"/>
    <property type="evidence" value="ECO:0007669"/>
    <property type="project" value="InterPro"/>
</dbReference>
<evidence type="ECO:0000313" key="4">
    <source>
        <dbReference type="EMBL" id="CCO14417.1"/>
    </source>
</evidence>
<protein>
    <recommendedName>
        <fullName evidence="3">Cyanobacterial aminoacyl-tRNA synthetase CAAD domain-containing protein</fullName>
    </recommendedName>
</protein>
<dbReference type="EMBL" id="FO082278">
    <property type="protein sequence ID" value="CCO14417.1"/>
    <property type="molecule type" value="Genomic_DNA"/>
</dbReference>
<feature type="domain" description="Cyanobacterial aminoacyl-tRNA synthetase CAAD" evidence="3">
    <location>
        <begin position="73"/>
        <end position="155"/>
    </location>
</feature>
<feature type="transmembrane region" description="Helical" evidence="2">
    <location>
        <begin position="88"/>
        <end position="112"/>
    </location>
</feature>
<name>K8E9L7_9CHLO</name>
<dbReference type="Proteomes" id="UP000198341">
    <property type="component" value="Chromosome 1"/>
</dbReference>
<dbReference type="InterPro" id="IPR025564">
    <property type="entry name" value="CAAD_dom"/>
</dbReference>
<evidence type="ECO:0000313" key="5">
    <source>
        <dbReference type="Proteomes" id="UP000198341"/>
    </source>
</evidence>
<dbReference type="OrthoDB" id="2014299at2759"/>
<keyword evidence="2" id="KW-1133">Transmembrane helix</keyword>
<proteinExistence type="predicted"/>
<keyword evidence="2" id="KW-0812">Transmembrane</keyword>
<dbReference type="RefSeq" id="XP_007515538.1">
    <property type="nucleotide sequence ID" value="XM_007515476.1"/>
</dbReference>
<dbReference type="InterPro" id="IPR033344">
    <property type="entry name" value="CURT1"/>
</dbReference>
<gene>
    <name evidence="4" type="ORF">Bathy01g07050</name>
</gene>
<evidence type="ECO:0000259" key="3">
    <source>
        <dbReference type="Pfam" id="PF14159"/>
    </source>
</evidence>
<sequence length="158" mass="17493">MSAITTTATFQPISQKMMRLGSARRSSSVSSSFQRGHAAKIAAAPMMKKNQQRSASRSLIVRAEKFDTKELVKTISEKWDDTENKGQVITYVAGATAALWLSSTVVGAINAIPLLPKVMELVGLGYSAWFVYRYVLFKESRKELEQTVDDLLTKISDI</sequence>
<dbReference type="STRING" id="41875.K8E9L7"/>
<dbReference type="PANTHER" id="PTHR33222:SF4">
    <property type="entry name" value="PROTEIN CURVATURE THYLAKOID 1A, CHLOROPLASTIC"/>
    <property type="match status" value="1"/>
</dbReference>
<dbReference type="AlphaFoldDB" id="K8E9L7"/>
<keyword evidence="2" id="KW-0472">Membrane</keyword>
<feature type="transmembrane region" description="Helical" evidence="2">
    <location>
        <begin position="118"/>
        <end position="136"/>
    </location>
</feature>
<accession>K8E9L7</accession>
<comment type="subcellular location">
    <subcellularLocation>
        <location evidence="1">Membrane</location>
        <topology evidence="1">Multi-pass membrane protein</topology>
    </subcellularLocation>
</comment>